<reference evidence="8" key="1">
    <citation type="submission" date="2022-10" db="EMBL/GenBank/DDBJ databases">
        <title>Gaoshiqiia sediminis gen. nov., sp. nov., isolated from coastal sediment.</title>
        <authorList>
            <person name="Yu W.X."/>
            <person name="Mu D.S."/>
            <person name="Du J.Z."/>
            <person name="Liang Y.Q."/>
        </authorList>
    </citation>
    <scope>NUCLEOTIDE SEQUENCE</scope>
    <source>
        <strain evidence="8">A06</strain>
    </source>
</reference>
<dbReference type="InterPro" id="IPR033985">
    <property type="entry name" value="SusD-like_N"/>
</dbReference>
<evidence type="ECO:0000259" key="7">
    <source>
        <dbReference type="Pfam" id="PF14322"/>
    </source>
</evidence>
<comment type="subcellular location">
    <subcellularLocation>
        <location evidence="1">Cell outer membrane</location>
    </subcellularLocation>
</comment>
<evidence type="ECO:0000259" key="6">
    <source>
        <dbReference type="Pfam" id="PF07980"/>
    </source>
</evidence>
<dbReference type="AlphaFoldDB" id="A0AA41Y3T9"/>
<proteinExistence type="inferred from homology"/>
<evidence type="ECO:0000313" key="9">
    <source>
        <dbReference type="Proteomes" id="UP001163821"/>
    </source>
</evidence>
<sequence length="565" mass="64997">MNKYIVVLLFSLVGFSSCNKDYLDITPSDRVVSDQVWNDANLVKLYVNGLYAGIPHGFDTHLWSKYTDEAYGDNTWLMGTWTADNITSFGASSNYIDYFKRAYQYIRSCNIYFNEIDNSPVSDNDKAALSAQVHFIRAFIYANLLWRYGGMPIVEEIYDLGDEVKFGRNSYQEVLDYIIQEIDAAIPHLPEKYGYTESNFGRATQHAAIALKSRVYLYAASPLNNPDNDKSLWQKAADAAKLIIDENAYDLVPNYENIFLDVNQEILFARTFNNTNGHLVSFINTNHTYGGWGGWGGRNVPSQNLVEDYEMINGEMIFNADGTINPASGYDPQNPYVNRDPRFYQTVIYNGDTFRPELRGSASPDYDVTMHISGLDASENPILTGTYGIDSYKVNGDNSRTSYNWKKFIDRNLVISRSNGGYSQPWIFFRLGEIYLNYAEAMFELGFEDTARDYVNLIRERAGMPSLPSTITGDELKMRIRHERRIELVLEAHRFFDVRRWMIAPEVESDNIRGVEIYKYPNGELLFREVTLIERPQWDDKFYWIPIPRSEINKDSGLTQNPGWD</sequence>
<dbReference type="RefSeq" id="WP_282589924.1">
    <property type="nucleotide sequence ID" value="NZ_JAPAAF010000001.1"/>
</dbReference>
<evidence type="ECO:0000256" key="1">
    <source>
        <dbReference type="ARBA" id="ARBA00004442"/>
    </source>
</evidence>
<dbReference type="CDD" id="cd08977">
    <property type="entry name" value="SusD"/>
    <property type="match status" value="1"/>
</dbReference>
<dbReference type="InterPro" id="IPR012944">
    <property type="entry name" value="SusD_RagB_dom"/>
</dbReference>
<dbReference type="GO" id="GO:0009279">
    <property type="term" value="C:cell outer membrane"/>
    <property type="evidence" value="ECO:0007669"/>
    <property type="project" value="UniProtKB-SubCell"/>
</dbReference>
<dbReference type="Gene3D" id="1.25.40.390">
    <property type="match status" value="1"/>
</dbReference>
<protein>
    <submittedName>
        <fullName evidence="8">RagB/SusD family nutrient uptake outer membrane protein</fullName>
    </submittedName>
</protein>
<dbReference type="Pfam" id="PF07980">
    <property type="entry name" value="SusD_RagB"/>
    <property type="match status" value="1"/>
</dbReference>
<dbReference type="InterPro" id="IPR011990">
    <property type="entry name" value="TPR-like_helical_dom_sf"/>
</dbReference>
<comment type="caution">
    <text evidence="8">The sequence shown here is derived from an EMBL/GenBank/DDBJ whole genome shotgun (WGS) entry which is preliminary data.</text>
</comment>
<dbReference type="Pfam" id="PF14322">
    <property type="entry name" value="SusD-like_3"/>
    <property type="match status" value="1"/>
</dbReference>
<dbReference type="Proteomes" id="UP001163821">
    <property type="component" value="Unassembled WGS sequence"/>
</dbReference>
<accession>A0AA41Y3T9</accession>
<dbReference type="SUPFAM" id="SSF48452">
    <property type="entry name" value="TPR-like"/>
    <property type="match status" value="1"/>
</dbReference>
<evidence type="ECO:0000256" key="5">
    <source>
        <dbReference type="ARBA" id="ARBA00023237"/>
    </source>
</evidence>
<dbReference type="PROSITE" id="PS51257">
    <property type="entry name" value="PROKAR_LIPOPROTEIN"/>
    <property type="match status" value="1"/>
</dbReference>
<feature type="domain" description="RagB/SusD" evidence="6">
    <location>
        <begin position="281"/>
        <end position="564"/>
    </location>
</feature>
<feature type="domain" description="SusD-like N-terminal" evidence="7">
    <location>
        <begin position="21"/>
        <end position="217"/>
    </location>
</feature>
<evidence type="ECO:0000256" key="3">
    <source>
        <dbReference type="ARBA" id="ARBA00022729"/>
    </source>
</evidence>
<gene>
    <name evidence="8" type="ORF">N2K84_01170</name>
</gene>
<name>A0AA41Y3T9_9BACT</name>
<keyword evidence="4" id="KW-0472">Membrane</keyword>
<keyword evidence="9" id="KW-1185">Reference proteome</keyword>
<evidence type="ECO:0000313" key="8">
    <source>
        <dbReference type="EMBL" id="MCW0481320.1"/>
    </source>
</evidence>
<dbReference type="EMBL" id="JAPAAF010000001">
    <property type="protein sequence ID" value="MCW0481320.1"/>
    <property type="molecule type" value="Genomic_DNA"/>
</dbReference>
<keyword evidence="3" id="KW-0732">Signal</keyword>
<evidence type="ECO:0000256" key="2">
    <source>
        <dbReference type="ARBA" id="ARBA00006275"/>
    </source>
</evidence>
<comment type="similarity">
    <text evidence="2">Belongs to the SusD family.</text>
</comment>
<keyword evidence="5" id="KW-0998">Cell outer membrane</keyword>
<evidence type="ECO:0000256" key="4">
    <source>
        <dbReference type="ARBA" id="ARBA00023136"/>
    </source>
</evidence>
<organism evidence="8 9">
    <name type="scientific">Gaoshiqia sediminis</name>
    <dbReference type="NCBI Taxonomy" id="2986998"/>
    <lineage>
        <taxon>Bacteria</taxon>
        <taxon>Pseudomonadati</taxon>
        <taxon>Bacteroidota</taxon>
        <taxon>Bacteroidia</taxon>
        <taxon>Marinilabiliales</taxon>
        <taxon>Prolixibacteraceae</taxon>
        <taxon>Gaoshiqia</taxon>
    </lineage>
</organism>